<proteinExistence type="predicted"/>
<evidence type="ECO:0000313" key="2">
    <source>
        <dbReference type="EMBL" id="KAK3285597.1"/>
    </source>
</evidence>
<keyword evidence="1" id="KW-0812">Transmembrane</keyword>
<accession>A0AAE0GWQ4</accession>
<name>A0AAE0GWQ4_9CHLO</name>
<dbReference type="EMBL" id="LGRX02001748">
    <property type="protein sequence ID" value="KAK3285597.1"/>
    <property type="molecule type" value="Genomic_DNA"/>
</dbReference>
<organism evidence="2 3">
    <name type="scientific">Cymbomonas tetramitiformis</name>
    <dbReference type="NCBI Taxonomy" id="36881"/>
    <lineage>
        <taxon>Eukaryota</taxon>
        <taxon>Viridiplantae</taxon>
        <taxon>Chlorophyta</taxon>
        <taxon>Pyramimonadophyceae</taxon>
        <taxon>Pyramimonadales</taxon>
        <taxon>Pyramimonadaceae</taxon>
        <taxon>Cymbomonas</taxon>
    </lineage>
</organism>
<evidence type="ECO:0000313" key="3">
    <source>
        <dbReference type="Proteomes" id="UP001190700"/>
    </source>
</evidence>
<keyword evidence="1" id="KW-0472">Membrane</keyword>
<dbReference type="AlphaFoldDB" id="A0AAE0GWQ4"/>
<reference evidence="2 3" key="1">
    <citation type="journal article" date="2015" name="Genome Biol. Evol.">
        <title>Comparative Genomics of a Bacterivorous Green Alga Reveals Evolutionary Causalities and Consequences of Phago-Mixotrophic Mode of Nutrition.</title>
        <authorList>
            <person name="Burns J.A."/>
            <person name="Paasch A."/>
            <person name="Narechania A."/>
            <person name="Kim E."/>
        </authorList>
    </citation>
    <scope>NUCLEOTIDE SEQUENCE [LARGE SCALE GENOMIC DNA]</scope>
    <source>
        <strain evidence="2 3">PLY_AMNH</strain>
    </source>
</reference>
<sequence length="122" mass="13373">MSSAVNSNFLMQSASAYCVRSLNSQQKPWDEVRKPKSCFVSRRPGVSALQTGIFLTASTPPALATIGDGSLTGYGPLDIFAYMNCVLLLGLLLVPSVFRDNLKEDSDSKIFSEKYNNNEKDQ</sequence>
<gene>
    <name evidence="2" type="ORF">CYMTET_6806</name>
</gene>
<feature type="transmembrane region" description="Helical" evidence="1">
    <location>
        <begin position="79"/>
        <end position="98"/>
    </location>
</feature>
<protein>
    <submittedName>
        <fullName evidence="2">Uncharacterized protein</fullName>
    </submittedName>
</protein>
<evidence type="ECO:0000256" key="1">
    <source>
        <dbReference type="SAM" id="Phobius"/>
    </source>
</evidence>
<dbReference type="Proteomes" id="UP001190700">
    <property type="component" value="Unassembled WGS sequence"/>
</dbReference>
<comment type="caution">
    <text evidence="2">The sequence shown here is derived from an EMBL/GenBank/DDBJ whole genome shotgun (WGS) entry which is preliminary data.</text>
</comment>
<keyword evidence="1" id="KW-1133">Transmembrane helix</keyword>
<keyword evidence="3" id="KW-1185">Reference proteome</keyword>